<organism evidence="8 9">
    <name type="scientific">Nocardiopsis mangrovi</name>
    <dbReference type="NCBI Taxonomy" id="1179818"/>
    <lineage>
        <taxon>Bacteria</taxon>
        <taxon>Bacillati</taxon>
        <taxon>Actinomycetota</taxon>
        <taxon>Actinomycetes</taxon>
        <taxon>Streptosporangiales</taxon>
        <taxon>Nocardiopsidaceae</taxon>
        <taxon>Nocardiopsis</taxon>
    </lineage>
</organism>
<feature type="transmembrane region" description="Helical" evidence="6">
    <location>
        <begin position="72"/>
        <end position="92"/>
    </location>
</feature>
<feature type="compositionally biased region" description="Low complexity" evidence="5">
    <location>
        <begin position="285"/>
        <end position="298"/>
    </location>
</feature>
<comment type="caution">
    <text evidence="8">The sequence shown here is derived from an EMBL/GenBank/DDBJ whole genome shotgun (WGS) entry which is preliminary data.</text>
</comment>
<evidence type="ECO:0000256" key="4">
    <source>
        <dbReference type="ARBA" id="ARBA00023136"/>
    </source>
</evidence>
<keyword evidence="4 6" id="KW-0472">Membrane</keyword>
<comment type="subcellular location">
    <subcellularLocation>
        <location evidence="1">Membrane</location>
        <topology evidence="1">Multi-pass membrane protein</topology>
    </subcellularLocation>
</comment>
<evidence type="ECO:0000313" key="8">
    <source>
        <dbReference type="EMBL" id="MFC4563707.1"/>
    </source>
</evidence>
<evidence type="ECO:0000256" key="1">
    <source>
        <dbReference type="ARBA" id="ARBA00004141"/>
    </source>
</evidence>
<proteinExistence type="predicted"/>
<feature type="region of interest" description="Disordered" evidence="5">
    <location>
        <begin position="269"/>
        <end position="341"/>
    </location>
</feature>
<dbReference type="RefSeq" id="WP_378576212.1">
    <property type="nucleotide sequence ID" value="NZ_JBHSFQ010000017.1"/>
</dbReference>
<reference evidence="9" key="1">
    <citation type="journal article" date="2019" name="Int. J. Syst. Evol. Microbiol.">
        <title>The Global Catalogue of Microorganisms (GCM) 10K type strain sequencing project: providing services to taxonomists for standard genome sequencing and annotation.</title>
        <authorList>
            <consortium name="The Broad Institute Genomics Platform"/>
            <consortium name="The Broad Institute Genome Sequencing Center for Infectious Disease"/>
            <person name="Wu L."/>
            <person name="Ma J."/>
        </authorList>
    </citation>
    <scope>NUCLEOTIDE SEQUENCE [LARGE SCALE GENOMIC DNA]</scope>
    <source>
        <strain evidence="9">XZYJ18</strain>
    </source>
</reference>
<evidence type="ECO:0000256" key="6">
    <source>
        <dbReference type="SAM" id="Phobius"/>
    </source>
</evidence>
<keyword evidence="3 6" id="KW-1133">Transmembrane helix</keyword>
<evidence type="ECO:0000259" key="7">
    <source>
        <dbReference type="Pfam" id="PF07291"/>
    </source>
</evidence>
<sequence>MTDLLREIQLPVLVAALLLGAVAKLADRSSRGQGPASLLPLGLRRPVTAANGVLEVLLGVALLVVAGPLGDIARAAAAALFAVGLVVVVAAARRHPELGCGCFGGLSTTPVGWRTITRTVLFGAAAAVTLGLGVSGIDVLAAFTPAHGGLLAAEVLAFALLSPELTGPAWGAVRGRPCELREVPLARSLSRLRASDVWQANAWMLGSNEPDDAWRQGCWRMLRFTGRRDGRPVDMVFGVPVQGRRPAIRAVISDAVTGSTLAVLGEVAGGPALPSSRDPVPPRPTRTVIPVVPAAGPSGPAPAPEPEPVEEPVGESVGEPVRIDVPQQERVQLPEEESVQG</sequence>
<evidence type="ECO:0000313" key="9">
    <source>
        <dbReference type="Proteomes" id="UP001595923"/>
    </source>
</evidence>
<evidence type="ECO:0000256" key="2">
    <source>
        <dbReference type="ARBA" id="ARBA00022692"/>
    </source>
</evidence>
<dbReference type="EMBL" id="JBHSFQ010000017">
    <property type="protein sequence ID" value="MFC4563707.1"/>
    <property type="molecule type" value="Genomic_DNA"/>
</dbReference>
<feature type="transmembrane region" description="Helical" evidence="6">
    <location>
        <begin position="47"/>
        <end position="65"/>
    </location>
</feature>
<dbReference type="InterPro" id="IPR009908">
    <property type="entry name" value="Methylamine_util_MauE"/>
</dbReference>
<keyword evidence="9" id="KW-1185">Reference proteome</keyword>
<protein>
    <submittedName>
        <fullName evidence="8">MauE/DoxX family redox-associated membrane protein</fullName>
    </submittedName>
</protein>
<gene>
    <name evidence="8" type="ORF">ACFO4E_17725</name>
</gene>
<keyword evidence="2 6" id="KW-0812">Transmembrane</keyword>
<evidence type="ECO:0000256" key="3">
    <source>
        <dbReference type="ARBA" id="ARBA00022989"/>
    </source>
</evidence>
<accession>A0ABV9DY67</accession>
<feature type="domain" description="Methylamine utilisation protein MauE" evidence="7">
    <location>
        <begin position="12"/>
        <end position="129"/>
    </location>
</feature>
<evidence type="ECO:0000256" key="5">
    <source>
        <dbReference type="SAM" id="MobiDB-lite"/>
    </source>
</evidence>
<dbReference type="Pfam" id="PF07291">
    <property type="entry name" value="MauE"/>
    <property type="match status" value="1"/>
</dbReference>
<name>A0ABV9DY67_9ACTN</name>
<dbReference type="Proteomes" id="UP001595923">
    <property type="component" value="Unassembled WGS sequence"/>
</dbReference>